<dbReference type="AlphaFoldDB" id="A0AA38SHH6"/>
<accession>A0AA38SHH6</accession>
<evidence type="ECO:0000259" key="1">
    <source>
        <dbReference type="Pfam" id="PF13960"/>
    </source>
</evidence>
<evidence type="ECO:0000313" key="2">
    <source>
        <dbReference type="EMBL" id="KAJ9542909.1"/>
    </source>
</evidence>
<proteinExistence type="predicted"/>
<feature type="domain" description="DUF4218" evidence="1">
    <location>
        <begin position="141"/>
        <end position="199"/>
    </location>
</feature>
<dbReference type="EMBL" id="JARYMX010000007">
    <property type="protein sequence ID" value="KAJ9542909.1"/>
    <property type="molecule type" value="Genomic_DNA"/>
</dbReference>
<dbReference type="Proteomes" id="UP001172457">
    <property type="component" value="Chromosome 7"/>
</dbReference>
<name>A0AA38SHH6_9ASTR</name>
<protein>
    <recommendedName>
        <fullName evidence="1">DUF4218 domain-containing protein</fullName>
    </recommendedName>
</protein>
<dbReference type="Pfam" id="PF13960">
    <property type="entry name" value="DUF4218"/>
    <property type="match status" value="1"/>
</dbReference>
<dbReference type="InterPro" id="IPR025452">
    <property type="entry name" value="DUF4218"/>
</dbReference>
<reference evidence="2" key="1">
    <citation type="submission" date="2023-03" db="EMBL/GenBank/DDBJ databases">
        <title>Chromosome-scale reference genome and RAD-based genetic map of yellow starthistle (Centaurea solstitialis) reveal putative structural variation and QTLs associated with invader traits.</title>
        <authorList>
            <person name="Reatini B."/>
            <person name="Cang F.A."/>
            <person name="Jiang Q."/>
            <person name="Mckibben M.T.W."/>
            <person name="Barker M.S."/>
            <person name="Rieseberg L.H."/>
            <person name="Dlugosch K.M."/>
        </authorList>
    </citation>
    <scope>NUCLEOTIDE SEQUENCE</scope>
    <source>
        <strain evidence="2">CAN-66</strain>
        <tissue evidence="2">Leaf</tissue>
    </source>
</reference>
<organism evidence="2 3">
    <name type="scientific">Centaurea solstitialis</name>
    <name type="common">yellow star-thistle</name>
    <dbReference type="NCBI Taxonomy" id="347529"/>
    <lineage>
        <taxon>Eukaryota</taxon>
        <taxon>Viridiplantae</taxon>
        <taxon>Streptophyta</taxon>
        <taxon>Embryophyta</taxon>
        <taxon>Tracheophyta</taxon>
        <taxon>Spermatophyta</taxon>
        <taxon>Magnoliopsida</taxon>
        <taxon>eudicotyledons</taxon>
        <taxon>Gunneridae</taxon>
        <taxon>Pentapetalae</taxon>
        <taxon>asterids</taxon>
        <taxon>campanulids</taxon>
        <taxon>Asterales</taxon>
        <taxon>Asteraceae</taxon>
        <taxon>Carduoideae</taxon>
        <taxon>Cardueae</taxon>
        <taxon>Centaureinae</taxon>
        <taxon>Centaurea</taxon>
    </lineage>
</organism>
<keyword evidence="3" id="KW-1185">Reference proteome</keyword>
<comment type="caution">
    <text evidence="2">The sequence shown here is derived from an EMBL/GenBank/DDBJ whole genome shotgun (WGS) entry which is preliminary data.</text>
</comment>
<gene>
    <name evidence="2" type="ORF">OSB04_029415</name>
</gene>
<dbReference type="PANTHER" id="PTHR48258">
    <property type="entry name" value="DUF4218 DOMAIN-CONTAINING PROTEIN-RELATED"/>
    <property type="match status" value="1"/>
</dbReference>
<dbReference type="PANTHER" id="PTHR48258:SF4">
    <property type="entry name" value="DUF4216 DOMAIN-CONTAINING PROTEIN"/>
    <property type="match status" value="1"/>
</dbReference>
<evidence type="ECO:0000313" key="3">
    <source>
        <dbReference type="Proteomes" id="UP001172457"/>
    </source>
</evidence>
<sequence length="200" mass="22897">MCTDPRQNRLFPVLMVACWRGTGFSDVACDWMLTCSRCLKVRFLDLKITRNLDSTKYVQPTRRGVDDERHLSTLDLVLWAGFGAGMGGSSLWDSLPCRSDSTIGWAGSRRISGIAQLKARYRWSVCHGFATDLNTFDAQCILHVDDLVLLQIRIIETMCKLEMVFPSGFFDSIEHLVIHLTCEAILYVPVQYHWMYLYES</sequence>